<dbReference type="PANTHER" id="PTHR10434:SF11">
    <property type="entry name" value="1-ACYL-SN-GLYCEROL-3-PHOSPHATE ACYLTRANSFERASE"/>
    <property type="match status" value="1"/>
</dbReference>
<evidence type="ECO:0000259" key="3">
    <source>
        <dbReference type="SMART" id="SM00563"/>
    </source>
</evidence>
<dbReference type="GO" id="GO:0006654">
    <property type="term" value="P:phosphatidic acid biosynthetic process"/>
    <property type="evidence" value="ECO:0007669"/>
    <property type="project" value="TreeGrafter"/>
</dbReference>
<dbReference type="GO" id="GO:0003841">
    <property type="term" value="F:1-acylglycerol-3-phosphate O-acyltransferase activity"/>
    <property type="evidence" value="ECO:0007669"/>
    <property type="project" value="TreeGrafter"/>
</dbReference>
<dbReference type="Proteomes" id="UP000476055">
    <property type="component" value="Unassembled WGS sequence"/>
</dbReference>
<name>A0A6L5YIP8_9FIRM</name>
<dbReference type="SUPFAM" id="SSF69593">
    <property type="entry name" value="Glycerol-3-phosphate (1)-acyltransferase"/>
    <property type="match status" value="1"/>
</dbReference>
<dbReference type="EMBL" id="VUMU01000008">
    <property type="protein sequence ID" value="MST58161.1"/>
    <property type="molecule type" value="Genomic_DNA"/>
</dbReference>
<sequence length="303" mass="34866">MSGRLKSMKEVEKYTLSEKKRYYTSLKNICHHLKNASMSCNGVISFIAPALRKFEIEIRGCENIPASNVLFAANHSNSHDYFVTKEVFSKLKRKITPLGARDGLNILAYLVFRMGDVTFIDRNDKKSTEKGILNFCSKILSGKDGIIFGEGTWNLHPIRPMLKIKTGAVQISLITEKPIVPAIYEYVEVPTKCNKEGELYTKCIVQFGKPIYTAIGENIYEQTEKVMQVMIAMRKNLWEELGINRNSISEINKDVYLNHLYLKKFKAIGFKYNSRWESQFLVDKENEYFVNENGEFVPRILNS</sequence>
<protein>
    <submittedName>
        <fullName evidence="4">1-acyl-sn-glycerol-3-phosphate acyltransferase</fullName>
    </submittedName>
</protein>
<organism evidence="4 5">
    <name type="scientific">Waltera intestinalis</name>
    <dbReference type="NCBI Taxonomy" id="2606635"/>
    <lineage>
        <taxon>Bacteria</taxon>
        <taxon>Bacillati</taxon>
        <taxon>Bacillota</taxon>
        <taxon>Clostridia</taxon>
        <taxon>Lachnospirales</taxon>
        <taxon>Lachnospiraceae</taxon>
        <taxon>Waltera</taxon>
    </lineage>
</organism>
<dbReference type="AlphaFoldDB" id="A0A6L5YIP8"/>
<gene>
    <name evidence="4" type="ORF">FYJ59_07905</name>
</gene>
<keyword evidence="1 4" id="KW-0808">Transferase</keyword>
<evidence type="ECO:0000313" key="5">
    <source>
        <dbReference type="Proteomes" id="UP000476055"/>
    </source>
</evidence>
<dbReference type="PANTHER" id="PTHR10434">
    <property type="entry name" value="1-ACYL-SN-GLYCEROL-3-PHOSPHATE ACYLTRANSFERASE"/>
    <property type="match status" value="1"/>
</dbReference>
<dbReference type="SMART" id="SM00563">
    <property type="entry name" value="PlsC"/>
    <property type="match status" value="1"/>
</dbReference>
<dbReference type="CDD" id="cd07989">
    <property type="entry name" value="LPLAT_AGPAT-like"/>
    <property type="match status" value="1"/>
</dbReference>
<keyword evidence="5" id="KW-1185">Reference proteome</keyword>
<keyword evidence="2 4" id="KW-0012">Acyltransferase</keyword>
<evidence type="ECO:0000256" key="1">
    <source>
        <dbReference type="ARBA" id="ARBA00022679"/>
    </source>
</evidence>
<proteinExistence type="predicted"/>
<evidence type="ECO:0000313" key="4">
    <source>
        <dbReference type="EMBL" id="MST58161.1"/>
    </source>
</evidence>
<accession>A0A6L5YIP8</accession>
<dbReference type="InterPro" id="IPR002123">
    <property type="entry name" value="Plipid/glycerol_acylTrfase"/>
</dbReference>
<feature type="domain" description="Phospholipid/glycerol acyltransferase" evidence="3">
    <location>
        <begin position="69"/>
        <end position="187"/>
    </location>
</feature>
<comment type="caution">
    <text evidence="4">The sequence shown here is derived from an EMBL/GenBank/DDBJ whole genome shotgun (WGS) entry which is preliminary data.</text>
</comment>
<evidence type="ECO:0000256" key="2">
    <source>
        <dbReference type="ARBA" id="ARBA00023315"/>
    </source>
</evidence>
<dbReference type="Pfam" id="PF01553">
    <property type="entry name" value="Acyltransferase"/>
    <property type="match status" value="1"/>
</dbReference>
<reference evidence="4 5" key="1">
    <citation type="submission" date="2019-08" db="EMBL/GenBank/DDBJ databases">
        <title>In-depth cultivation of the pig gut microbiome towards novel bacterial diversity and tailored functional studies.</title>
        <authorList>
            <person name="Wylensek D."/>
            <person name="Hitch T.C.A."/>
            <person name="Clavel T."/>
        </authorList>
    </citation>
    <scope>NUCLEOTIDE SEQUENCE [LARGE SCALE GENOMIC DNA]</scope>
    <source>
        <strain evidence="4 5">WCA3-601-WT-6H</strain>
    </source>
</reference>